<dbReference type="Proteomes" id="UP001056012">
    <property type="component" value="Chromosome 1"/>
</dbReference>
<dbReference type="VEuPathDB" id="FungiDB:yc1106_01383"/>
<feature type="signal peptide" evidence="1">
    <location>
        <begin position="1"/>
        <end position="19"/>
    </location>
</feature>
<gene>
    <name evidence="2" type="ORF">yc1106_01383</name>
</gene>
<proteinExistence type="predicted"/>
<dbReference type="OrthoDB" id="291007at2759"/>
<evidence type="ECO:0000256" key="1">
    <source>
        <dbReference type="SAM" id="SignalP"/>
    </source>
</evidence>
<protein>
    <submittedName>
        <fullName evidence="2">Uncharacterized protein</fullName>
    </submittedName>
</protein>
<dbReference type="EMBL" id="CP089274">
    <property type="protein sequence ID" value="USP74109.1"/>
    <property type="molecule type" value="Genomic_DNA"/>
</dbReference>
<reference evidence="2" key="1">
    <citation type="submission" date="2021-12" db="EMBL/GenBank/DDBJ databases">
        <title>Curvularia clavata genome.</title>
        <authorList>
            <person name="Cao Y."/>
        </authorList>
    </citation>
    <scope>NUCLEOTIDE SEQUENCE</scope>
    <source>
        <strain evidence="2">Yc1106</strain>
    </source>
</reference>
<evidence type="ECO:0000313" key="2">
    <source>
        <dbReference type="EMBL" id="USP74109.1"/>
    </source>
</evidence>
<evidence type="ECO:0000313" key="3">
    <source>
        <dbReference type="Proteomes" id="UP001056012"/>
    </source>
</evidence>
<organism evidence="2 3">
    <name type="scientific">Curvularia clavata</name>
    <dbReference type="NCBI Taxonomy" id="95742"/>
    <lineage>
        <taxon>Eukaryota</taxon>
        <taxon>Fungi</taxon>
        <taxon>Dikarya</taxon>
        <taxon>Ascomycota</taxon>
        <taxon>Pezizomycotina</taxon>
        <taxon>Dothideomycetes</taxon>
        <taxon>Pleosporomycetidae</taxon>
        <taxon>Pleosporales</taxon>
        <taxon>Pleosporineae</taxon>
        <taxon>Pleosporaceae</taxon>
        <taxon>Curvularia</taxon>
    </lineage>
</organism>
<accession>A0A9Q9DPY0</accession>
<keyword evidence="1" id="KW-0732">Signal</keyword>
<dbReference type="AlphaFoldDB" id="A0A9Q9DPY0"/>
<feature type="chain" id="PRO_5040516050" evidence="1">
    <location>
        <begin position="20"/>
        <end position="142"/>
    </location>
</feature>
<keyword evidence="3" id="KW-1185">Reference proteome</keyword>
<sequence length="142" mass="15477">MLFNTLLTGAALFAAEVYGVPTLAKQGEGIHLVNCYGPGKSFSGVAYCANDSACGNPSNNDWVSLGGKNQVTTWEDIPYKVTFGSGVSFHFFVENGAQGKFNYQVIDTTAGNDFRSFTGYKDDQHLLFNRDGAGCYSIYYYI</sequence>
<name>A0A9Q9DPY0_CURCL</name>